<sequence length="355" mass="40230">MTHSDQSSQFVLPIIDLTEVNDAMDMHSFAMNLRKISRESGFFYLRGHGFTAEELAEVQRLAHEFFALALTEKQKIAMVNSPHFRGYNHVAAESTQQKPDYREQIDLGAELPALELDDTSPSYYRLQGPNQWPEQWPEFREKISAFQHKARKLTIELLRHFLAALEQPAHALDVLIDPKHPAELVKLLHYPASADPQHRQGVGAHKDSGIITLLTQDPIGGLQVYAQDTWKDIPYVEDALIVIIGEVLELASNGYLHGNIHRVNAPQAGQDRYSIAYFLTPNIFAGDIPVLDLKPELAALALGPDYEPHNPLYRNVGLNTLKGRLRSHLDVTERHYPKEYKQLQNKQLLVVETEA</sequence>
<evidence type="ECO:0000256" key="10">
    <source>
        <dbReference type="ARBA" id="ARBA00049359"/>
    </source>
</evidence>
<dbReference type="GO" id="GO:0102276">
    <property type="term" value="F:2-oxoglutarate oxygenase/decarboxylase (ethylene-forming) activity"/>
    <property type="evidence" value="ECO:0007669"/>
    <property type="project" value="UniProtKB-EC"/>
</dbReference>
<dbReference type="InterPro" id="IPR044861">
    <property type="entry name" value="IPNS-like_FE2OG_OXY"/>
</dbReference>
<keyword evidence="6" id="KW-0266">Ethylene biosynthesis</keyword>
<keyword evidence="11" id="KW-0560">Oxidoreductase</keyword>
<evidence type="ECO:0000256" key="3">
    <source>
        <dbReference type="ARBA" id="ARBA00012293"/>
    </source>
</evidence>
<evidence type="ECO:0000256" key="9">
    <source>
        <dbReference type="ARBA" id="ARBA00047725"/>
    </source>
</evidence>
<proteinExistence type="inferred from homology"/>
<dbReference type="GO" id="GO:0009693">
    <property type="term" value="P:ethylene biosynthetic process"/>
    <property type="evidence" value="ECO:0007669"/>
    <property type="project" value="UniProtKB-KW"/>
</dbReference>
<comment type="caution">
    <text evidence="13">The sequence shown here is derived from an EMBL/GenBank/DDBJ whole genome shotgun (WGS) entry which is preliminary data.</text>
</comment>
<keyword evidence="11" id="KW-0479">Metal-binding</keyword>
<dbReference type="HOGENOM" id="CLU_010119_6_3_6"/>
<dbReference type="Gene3D" id="2.60.120.330">
    <property type="entry name" value="B-lactam Antibiotic, Isopenicillin N Synthase, Chain"/>
    <property type="match status" value="1"/>
</dbReference>
<dbReference type="Pfam" id="PF03171">
    <property type="entry name" value="2OG-FeII_Oxy"/>
    <property type="match status" value="1"/>
</dbReference>
<dbReference type="SUPFAM" id="SSF51197">
    <property type="entry name" value="Clavaminate synthase-like"/>
    <property type="match status" value="1"/>
</dbReference>
<gene>
    <name evidence="13" type="ORF">F945_02439</name>
</gene>
<evidence type="ECO:0000256" key="11">
    <source>
        <dbReference type="RuleBase" id="RU003682"/>
    </source>
</evidence>
<dbReference type="PRINTS" id="PR00682">
    <property type="entry name" value="IPNSYNTHASE"/>
</dbReference>
<feature type="domain" description="Fe2OG dioxygenase" evidence="12">
    <location>
        <begin position="181"/>
        <end position="281"/>
    </location>
</feature>
<evidence type="ECO:0000256" key="8">
    <source>
        <dbReference type="ARBA" id="ARBA00031282"/>
    </source>
</evidence>
<organism evidence="13 14">
    <name type="scientific">Acinetobacter rudis CIP 110305</name>
    <dbReference type="NCBI Taxonomy" id="421052"/>
    <lineage>
        <taxon>Bacteria</taxon>
        <taxon>Pseudomonadati</taxon>
        <taxon>Pseudomonadota</taxon>
        <taxon>Gammaproteobacteria</taxon>
        <taxon>Moraxellales</taxon>
        <taxon>Moraxellaceae</taxon>
        <taxon>Acinetobacter</taxon>
    </lineage>
</organism>
<accession>S3MUH0</accession>
<dbReference type="InterPro" id="IPR050231">
    <property type="entry name" value="Iron_ascorbate_oxido_reductase"/>
</dbReference>
<evidence type="ECO:0000256" key="4">
    <source>
        <dbReference type="ARBA" id="ARBA00012531"/>
    </source>
</evidence>
<dbReference type="OrthoDB" id="21825at2"/>
<dbReference type="PROSITE" id="PS51471">
    <property type="entry name" value="FE2OG_OXY"/>
    <property type="match status" value="1"/>
</dbReference>
<protein>
    <recommendedName>
        <fullName evidence="5">2-oxoglutarate-dependent ethylene/succinate-forming enzyme</fullName>
        <ecNumber evidence="4">1.13.12.19</ecNumber>
        <ecNumber evidence="3">1.14.20.7</ecNumber>
    </recommendedName>
    <alternativeName>
        <fullName evidence="7">2-oxoglutarate dioxygenase (ethylene-forming)</fullName>
    </alternativeName>
    <alternativeName>
        <fullName evidence="8">2-oxoglutarate/L-arginine monooxygenase/decarboxylase (succinate-forming)</fullName>
    </alternativeName>
</protein>
<evidence type="ECO:0000259" key="12">
    <source>
        <dbReference type="PROSITE" id="PS51471"/>
    </source>
</evidence>
<comment type="catalytic activity">
    <reaction evidence="10">
        <text>L-arginine + 2-oxoglutarate + O2 = guanidine + L-glutamate 5-semialdehyde + succinate + CO2</text>
        <dbReference type="Rhea" id="RHEA:31535"/>
        <dbReference type="ChEBI" id="CHEBI:15379"/>
        <dbReference type="ChEBI" id="CHEBI:16526"/>
        <dbReference type="ChEBI" id="CHEBI:16810"/>
        <dbReference type="ChEBI" id="CHEBI:30031"/>
        <dbReference type="ChEBI" id="CHEBI:30087"/>
        <dbReference type="ChEBI" id="CHEBI:32682"/>
        <dbReference type="ChEBI" id="CHEBI:58066"/>
        <dbReference type="EC" id="1.14.20.7"/>
    </reaction>
</comment>
<dbReference type="GO" id="GO:0046872">
    <property type="term" value="F:metal ion binding"/>
    <property type="evidence" value="ECO:0007669"/>
    <property type="project" value="UniProtKB-KW"/>
</dbReference>
<dbReference type="PATRIC" id="fig|421052.3.peg.2385"/>
<dbReference type="InterPro" id="IPR026992">
    <property type="entry name" value="DIOX_N"/>
</dbReference>
<dbReference type="InterPro" id="IPR027443">
    <property type="entry name" value="IPNS-like_sf"/>
</dbReference>
<keyword evidence="14" id="KW-1185">Reference proteome</keyword>
<reference evidence="13 14" key="1">
    <citation type="submission" date="2013-06" db="EMBL/GenBank/DDBJ databases">
        <title>The Genome Sequence of Acinetobacter rudis CIP 110305.</title>
        <authorList>
            <consortium name="The Broad Institute Genome Sequencing Platform"/>
            <consortium name="The Broad Institute Genome Sequencing Center for Infectious Disease"/>
            <person name="Cerqueira G."/>
            <person name="Feldgarden M."/>
            <person name="Courvalin P."/>
            <person name="Perichon B."/>
            <person name="Grillot-Courvalin C."/>
            <person name="Clermont D."/>
            <person name="Rocha E."/>
            <person name="Yoon E.-J."/>
            <person name="Nemec A."/>
            <person name="Young S.K."/>
            <person name="Zeng Q."/>
            <person name="Gargeya S."/>
            <person name="Fitzgerald M."/>
            <person name="Abouelleil A."/>
            <person name="Alvarado L."/>
            <person name="Berlin A.M."/>
            <person name="Chapman S.B."/>
            <person name="Dewar J."/>
            <person name="Goldberg J."/>
            <person name="Griggs A."/>
            <person name="Gujja S."/>
            <person name="Hansen M."/>
            <person name="Howarth C."/>
            <person name="Imamovic A."/>
            <person name="Larimer J."/>
            <person name="McCowan C."/>
            <person name="Murphy C."/>
            <person name="Pearson M."/>
            <person name="Priest M."/>
            <person name="Roberts A."/>
            <person name="Saif S."/>
            <person name="Shea T."/>
            <person name="Sykes S."/>
            <person name="Wortman J."/>
            <person name="Nusbaum C."/>
            <person name="Birren B."/>
        </authorList>
    </citation>
    <scope>NUCLEOTIDE SEQUENCE [LARGE SCALE GENOMIC DNA]</scope>
    <source>
        <strain evidence="13 14">CIP 110305</strain>
    </source>
</reference>
<evidence type="ECO:0000256" key="1">
    <source>
        <dbReference type="ARBA" id="ARBA00001954"/>
    </source>
</evidence>
<evidence type="ECO:0000256" key="2">
    <source>
        <dbReference type="ARBA" id="ARBA00004767"/>
    </source>
</evidence>
<dbReference type="RefSeq" id="WP_016656840.1">
    <property type="nucleotide sequence ID" value="NZ_KE340353.1"/>
</dbReference>
<evidence type="ECO:0000313" key="14">
    <source>
        <dbReference type="Proteomes" id="UP000014568"/>
    </source>
</evidence>
<comment type="catalytic activity">
    <reaction evidence="9">
        <text>2-oxoglutarate + O2 + 2 H(+) = ethene + 3 CO2 + H2O</text>
        <dbReference type="Rhea" id="RHEA:31523"/>
        <dbReference type="ChEBI" id="CHEBI:15377"/>
        <dbReference type="ChEBI" id="CHEBI:15378"/>
        <dbReference type="ChEBI" id="CHEBI:15379"/>
        <dbReference type="ChEBI" id="CHEBI:16526"/>
        <dbReference type="ChEBI" id="CHEBI:16810"/>
        <dbReference type="ChEBI" id="CHEBI:18153"/>
        <dbReference type="EC" id="1.13.12.19"/>
    </reaction>
</comment>
<dbReference type="Proteomes" id="UP000014568">
    <property type="component" value="Unassembled WGS sequence"/>
</dbReference>
<evidence type="ECO:0000256" key="6">
    <source>
        <dbReference type="ARBA" id="ARBA00022666"/>
    </source>
</evidence>
<dbReference type="AlphaFoldDB" id="S3MUH0"/>
<keyword evidence="11" id="KW-0408">Iron</keyword>
<evidence type="ECO:0000256" key="7">
    <source>
        <dbReference type="ARBA" id="ARBA00031011"/>
    </source>
</evidence>
<dbReference type="Pfam" id="PF14226">
    <property type="entry name" value="DIOX_N"/>
    <property type="match status" value="1"/>
</dbReference>
<comment type="pathway">
    <text evidence="2">Alkene biosynthesis; ethylene biosynthesis via 2-oxoglutarate.</text>
</comment>
<comment type="cofactor">
    <cofactor evidence="1">
        <name>Fe(2+)</name>
        <dbReference type="ChEBI" id="CHEBI:29033"/>
    </cofactor>
</comment>
<dbReference type="PANTHER" id="PTHR47990">
    <property type="entry name" value="2-OXOGLUTARATE (2OG) AND FE(II)-DEPENDENT OXYGENASE SUPERFAMILY PROTEIN-RELATED"/>
    <property type="match status" value="1"/>
</dbReference>
<comment type="similarity">
    <text evidence="11">Belongs to the iron/ascorbate-dependent oxidoreductase family.</text>
</comment>
<dbReference type="EC" id="1.14.20.7" evidence="3"/>
<evidence type="ECO:0000313" key="13">
    <source>
        <dbReference type="EMBL" id="EPF71410.1"/>
    </source>
</evidence>
<name>S3MUH0_9GAMM</name>
<evidence type="ECO:0000256" key="5">
    <source>
        <dbReference type="ARBA" id="ARBA00019045"/>
    </source>
</evidence>
<dbReference type="EC" id="1.13.12.19" evidence="4"/>
<dbReference type="STRING" id="632955.GCA_000829675_00926"/>
<dbReference type="InterPro" id="IPR005123">
    <property type="entry name" value="Oxoglu/Fe-dep_dioxygenase_dom"/>
</dbReference>
<dbReference type="eggNOG" id="COG3491">
    <property type="taxonomic scope" value="Bacteria"/>
</dbReference>
<dbReference type="EMBL" id="ATGI01000032">
    <property type="protein sequence ID" value="EPF71410.1"/>
    <property type="molecule type" value="Genomic_DNA"/>
</dbReference>